<dbReference type="SFLD" id="SFLDS00003">
    <property type="entry name" value="Haloacid_Dehalogenase"/>
    <property type="match status" value="1"/>
</dbReference>
<dbReference type="PANTHER" id="PTHR24092:SF150">
    <property type="entry name" value="PHOSPHOLIPID-TRANSPORTING ATPASE"/>
    <property type="match status" value="1"/>
</dbReference>
<dbReference type="GeneID" id="76149766"/>
<feature type="binding site" evidence="19">
    <location>
        <position position="911"/>
    </location>
    <ligand>
        <name>ATP</name>
        <dbReference type="ChEBI" id="CHEBI:30616"/>
    </ligand>
</feature>
<feature type="transmembrane region" description="Helical" evidence="22">
    <location>
        <begin position="1152"/>
        <end position="1169"/>
    </location>
</feature>
<feature type="transmembrane region" description="Helical" evidence="22">
    <location>
        <begin position="1031"/>
        <end position="1052"/>
    </location>
</feature>
<keyword evidence="9 19" id="KW-0067">ATP-binding</keyword>
<dbReference type="InterPro" id="IPR036412">
    <property type="entry name" value="HAD-like_sf"/>
</dbReference>
<evidence type="ECO:0000259" key="24">
    <source>
        <dbReference type="Pfam" id="PF16209"/>
    </source>
</evidence>
<keyword evidence="14 22" id="KW-0472">Membrane</keyword>
<dbReference type="CDD" id="cd02073">
    <property type="entry name" value="P-type_ATPase_APLT_Dnf-like"/>
    <property type="match status" value="1"/>
</dbReference>
<feature type="binding site" evidence="19">
    <location>
        <position position="634"/>
    </location>
    <ligand>
        <name>ATP</name>
        <dbReference type="ChEBI" id="CHEBI:30616"/>
    </ligand>
</feature>
<name>A0AAD5BH10_9ASCO</name>
<evidence type="ECO:0000256" key="19">
    <source>
        <dbReference type="PIRSR" id="PIRSR606539-2"/>
    </source>
</evidence>
<evidence type="ECO:0000256" key="20">
    <source>
        <dbReference type="PIRSR" id="PIRSR606539-3"/>
    </source>
</evidence>
<evidence type="ECO:0000256" key="17">
    <source>
        <dbReference type="ARBA" id="ARBA00051303"/>
    </source>
</evidence>
<feature type="binding site" evidence="19">
    <location>
        <position position="700"/>
    </location>
    <ligand>
        <name>ATP</name>
        <dbReference type="ChEBI" id="CHEBI:30616"/>
    </ligand>
</feature>
<evidence type="ECO:0000256" key="2">
    <source>
        <dbReference type="ARBA" id="ARBA00004166"/>
    </source>
</evidence>
<dbReference type="PANTHER" id="PTHR24092">
    <property type="entry name" value="PROBABLE PHOSPHOLIPID-TRANSPORTING ATPASE"/>
    <property type="match status" value="1"/>
</dbReference>
<dbReference type="Pfam" id="PF01008">
    <property type="entry name" value="IF-2B"/>
    <property type="match status" value="1"/>
</dbReference>
<feature type="compositionally biased region" description="Gly residues" evidence="23">
    <location>
        <begin position="143"/>
        <end position="153"/>
    </location>
</feature>
<keyword evidence="10 20" id="KW-0460">Magnesium</keyword>
<feature type="transmembrane region" description="Helical" evidence="22">
    <location>
        <begin position="1000"/>
        <end position="1019"/>
    </location>
</feature>
<dbReference type="InterPro" id="IPR023299">
    <property type="entry name" value="ATPase_P-typ_cyto_dom_N"/>
</dbReference>
<feature type="domain" description="P-type ATPase C-terminal" evidence="25">
    <location>
        <begin position="964"/>
        <end position="1215"/>
    </location>
</feature>
<feature type="compositionally biased region" description="Polar residues" evidence="23">
    <location>
        <begin position="1"/>
        <end position="16"/>
    </location>
</feature>
<feature type="binding site" evidence="20">
    <location>
        <position position="540"/>
    </location>
    <ligand>
        <name>Mg(2+)</name>
        <dbReference type="ChEBI" id="CHEBI:18420"/>
    </ligand>
</feature>
<comment type="cofactor">
    <cofactor evidence="1 20">
        <name>Mg(2+)</name>
        <dbReference type="ChEBI" id="CHEBI:18420"/>
    </cofactor>
</comment>
<comment type="caution">
    <text evidence="26">The sequence shown here is derived from an EMBL/GenBank/DDBJ whole genome shotgun (WGS) entry which is preliminary data.</text>
</comment>
<protein>
    <recommendedName>
        <fullName evidence="22">Phospholipid-transporting ATPase</fullName>
        <ecNumber evidence="22">7.6.2.1</ecNumber>
    </recommendedName>
</protein>
<dbReference type="SUPFAM" id="SSF81653">
    <property type="entry name" value="Calcium ATPase, transduction domain A"/>
    <property type="match status" value="1"/>
</dbReference>
<feature type="binding site" evidence="19">
    <location>
        <position position="541"/>
    </location>
    <ligand>
        <name>ATP</name>
        <dbReference type="ChEBI" id="CHEBI:30616"/>
    </ligand>
</feature>
<feature type="binding site" evidence="19">
    <location>
        <position position="735"/>
    </location>
    <ligand>
        <name>ATP</name>
        <dbReference type="ChEBI" id="CHEBI:30616"/>
    </ligand>
</feature>
<dbReference type="InterPro" id="IPR032631">
    <property type="entry name" value="P-type_ATPase_N"/>
</dbReference>
<dbReference type="FunFam" id="3.40.50.1000:FF:000010">
    <property type="entry name" value="Phospholipid-transporting ATPase"/>
    <property type="match status" value="1"/>
</dbReference>
<dbReference type="InterPro" id="IPR008250">
    <property type="entry name" value="ATPase_P-typ_transduc_dom_A_sf"/>
</dbReference>
<feature type="binding site" evidence="19">
    <location>
        <position position="941"/>
    </location>
    <ligand>
        <name>ATP</name>
        <dbReference type="ChEBI" id="CHEBI:30616"/>
    </ligand>
</feature>
<evidence type="ECO:0000313" key="26">
    <source>
        <dbReference type="EMBL" id="KAI5961470.1"/>
    </source>
</evidence>
<keyword evidence="11 22" id="KW-1278">Translocase</keyword>
<dbReference type="GO" id="GO:0005802">
    <property type="term" value="C:trans-Golgi network"/>
    <property type="evidence" value="ECO:0007669"/>
    <property type="project" value="TreeGrafter"/>
</dbReference>
<dbReference type="SUPFAM" id="SSF81665">
    <property type="entry name" value="Calcium ATPase, transmembrane domain M"/>
    <property type="match status" value="1"/>
</dbReference>
<feature type="transmembrane region" description="Helical" evidence="22">
    <location>
        <begin position="468"/>
        <end position="494"/>
    </location>
</feature>
<comment type="catalytic activity">
    <reaction evidence="17">
        <text>a 1,2-diacyl-sn-glycero-3-phospho-L-serine(out) + ATP + H2O = a 1,2-diacyl-sn-glycero-3-phospho-L-serine(in) + ADP + phosphate + H(+)</text>
        <dbReference type="Rhea" id="RHEA:38567"/>
        <dbReference type="ChEBI" id="CHEBI:15377"/>
        <dbReference type="ChEBI" id="CHEBI:15378"/>
        <dbReference type="ChEBI" id="CHEBI:30616"/>
        <dbReference type="ChEBI" id="CHEBI:43474"/>
        <dbReference type="ChEBI" id="CHEBI:57262"/>
        <dbReference type="ChEBI" id="CHEBI:456216"/>
    </reaction>
    <physiologicalReaction direction="left-to-right" evidence="17">
        <dbReference type="Rhea" id="RHEA:38568"/>
    </physiologicalReaction>
</comment>
<dbReference type="GO" id="GO:0032456">
    <property type="term" value="P:endocytic recycling"/>
    <property type="evidence" value="ECO:0007669"/>
    <property type="project" value="TreeGrafter"/>
</dbReference>
<dbReference type="InterPro" id="IPR042529">
    <property type="entry name" value="IF_2B-like_C"/>
</dbReference>
<evidence type="ECO:0000256" key="15">
    <source>
        <dbReference type="ARBA" id="ARBA00034036"/>
    </source>
</evidence>
<dbReference type="InterPro" id="IPR006539">
    <property type="entry name" value="P-type_ATPase_IV"/>
</dbReference>
<keyword evidence="8 19" id="KW-0547">Nucleotide-binding</keyword>
<dbReference type="GO" id="GO:0140346">
    <property type="term" value="F:phosphatidylserine flippase activity"/>
    <property type="evidence" value="ECO:0007669"/>
    <property type="project" value="UniProtKB-ARBA"/>
</dbReference>
<evidence type="ECO:0000256" key="13">
    <source>
        <dbReference type="ARBA" id="ARBA00023034"/>
    </source>
</evidence>
<evidence type="ECO:0000256" key="5">
    <source>
        <dbReference type="ARBA" id="ARBA00022553"/>
    </source>
</evidence>
<comment type="catalytic activity">
    <reaction evidence="15 22">
        <text>ATP + H2O + phospholipidSide 1 = ADP + phosphate + phospholipidSide 2.</text>
        <dbReference type="EC" id="7.6.2.1"/>
    </reaction>
</comment>
<dbReference type="SUPFAM" id="SSF100950">
    <property type="entry name" value="NagB/RpiA/CoA transferase-like"/>
    <property type="match status" value="1"/>
</dbReference>
<feature type="region of interest" description="Disordered" evidence="23">
    <location>
        <begin position="1279"/>
        <end position="1352"/>
    </location>
</feature>
<evidence type="ECO:0000256" key="10">
    <source>
        <dbReference type="ARBA" id="ARBA00022842"/>
    </source>
</evidence>
<dbReference type="SUPFAM" id="SSF56784">
    <property type="entry name" value="HAD-like"/>
    <property type="match status" value="1"/>
</dbReference>
<dbReference type="InterPro" id="IPR018303">
    <property type="entry name" value="ATPase_P-typ_P_site"/>
</dbReference>
<dbReference type="Gene3D" id="3.40.50.1000">
    <property type="entry name" value="HAD superfamily/HAD-like"/>
    <property type="match status" value="1"/>
</dbReference>
<accession>A0AAD5BH10</accession>
<feature type="binding site" evidence="19">
    <location>
        <position position="817"/>
    </location>
    <ligand>
        <name>ATP</name>
        <dbReference type="ChEBI" id="CHEBI:30616"/>
    </ligand>
</feature>
<evidence type="ECO:0000256" key="9">
    <source>
        <dbReference type="ARBA" id="ARBA00022840"/>
    </source>
</evidence>
<keyword evidence="5" id="KW-0597">Phosphoprotein</keyword>
<feature type="transmembrane region" description="Helical" evidence="22">
    <location>
        <begin position="1119"/>
        <end position="1140"/>
    </location>
</feature>
<feature type="region of interest" description="Disordered" evidence="23">
    <location>
        <begin position="1"/>
        <end position="106"/>
    </location>
</feature>
<dbReference type="InterPro" id="IPR037171">
    <property type="entry name" value="NagB/RpiA_transferase-like"/>
</dbReference>
<feature type="transmembrane region" description="Helical" evidence="22">
    <location>
        <begin position="1072"/>
        <end position="1099"/>
    </location>
</feature>
<dbReference type="SUPFAM" id="SSF81660">
    <property type="entry name" value="Metal cation-transporting ATPase, ATP-binding domain N"/>
    <property type="match status" value="1"/>
</dbReference>
<feature type="compositionally biased region" description="Acidic residues" evidence="23">
    <location>
        <begin position="66"/>
        <end position="75"/>
    </location>
</feature>
<dbReference type="NCBIfam" id="TIGR01652">
    <property type="entry name" value="ATPase-Plipid"/>
    <property type="match status" value="1"/>
</dbReference>
<feature type="active site" description="4-aspartylphosphate intermediate" evidence="18">
    <location>
        <position position="540"/>
    </location>
</feature>
<sequence>MSNSKNSARLQKNANPFSDDDENDLIDLDLTNPYEDYDPQHEYPRVSSSNQRGEASNPFNDQFVISDDEDGEEDYIPNGRPVNSAKKHSSHPITRNDSHPTSDFIGRDTSEYVNLNREQPKDFDIRHIFQRFKSKITGQSSPVGGGGGGGGGSRSKEPREILIMDHAANSGQGYYGNHISTTKYNFATFLPKFLFEQFSKYANLFFLFTSIIQQVPHVSPTNRYTTIGTLIVVLFVSAIKEISEDLKRANADKELNNTRVLVLDPVSGDFVLKKWVKVEVGDIVRVNNEEPFPADLILISSSEPEGLCYIETANLDGETNLKIKQSRAETAHLKSAGDVIRGFSNAKVLSEQPNSSLYTYEGILKGFENGRDIPLSPEQLLLRGATLRNTQWAHGIVIFTGHETKLMRNATATPIKRTDVERIINLQIIALFCVLIVLALVSSIGNVIKTKANSGDLGYLHLEGTSLALLFFQDLLTFWILFSNLVPISLFVTVELIKYYQAFMIGSDLDMYYEETDTPTGVRTSSLVEELGQINYIFSDKTGTLTRNVMEFKACSIGGRCYIEEIPEDGHAQIIDGIEIGYHTFDTLRSDFTNSSSQQSAIINEFLTLLSTCHTVIPEVDGANIKYQAASPDEGALVQGAADLGFKFIVRRPKTVTVENTLTQMKSEYELLNICEFNSTRKRMSAIFRCPDGVIRLFCKGADTVILERLSKNEPQPFVDATLRHLEEFAAEGLRTLCIASRIVSEEEYQQWSKKYYDASTSLHDRGDKMDAVAELIETDLFLLGATAIEDKLQDGVPETIQTLQDAGIKIWILTGDRQETAINIGMSCKLLSEDMNLLVVNEENKTNTRLNLQEKLTAIQEHQFDGEDESLESSLALIIDGHSLAFALEPDLEDLFIELGSRCKAVICCRVSPLQKALVVKMVKRKKKQSLLLAIGDGANDVSMIQAAHVGVGISGMEGMQAARSADVSIGQFKYLKKLLLVHGSWSYQRISNAILYSFYKNIALYMTQFWYVFANAFSGQSIAESWTLTFYNVLFTVLPPIVMGVFDQFVSARQLVRYPQLYQLGQQRKFFNVAIFWGWILNGFYHSAVIFLCSFFIYRYGNVMSNGLTTDNWAWGVAVYTTCTLTALGKAALVVTLWTKFTLIAIPGSFLLWLAWFPAYATIAPLINVSDEYRGVLAATYPLLMFWGMVFGVPVLCLLRDLAWKFYKRQTNPETYHYVQEIQKYNIQDHRPRVEQFQKAIRKVRQVQRIKKQRGFAFSSAEGNDQEKLMRLYDTSKSRPTEMADTPVPATPVESAEGKKLSNKELKELKKKEKAAKRAAQKEKNGITVEQQRQLADEKKKVSQSANTASNLKKQLNQTLITTDKKVPHLFGHLETREQRNASSPAISHIVHPAIIALTLKFSSYSVVGSSSRLVHMLRVFKEVIEDYKTPENTTLTRHLTGHLSHQIEYLKSGRPLSVSMGNAIRWLKQEISHISIDMSELQAKELLCQKIDDFLREKVELSDQLIVESASKHITDGATILTYGHSQVLEDLFKFCASEQGKKFNLVIVDSRPLFEGKKLLQRLSKTTCADISGGDIPITQRFITVQYVLLNALSSTLLDDVDCVFLGAHAMLSNGRLFSRVGTAMIAMMCHTRNIPVLACCESVKFSDKVQLDSVTNNELADPDDLIAKDSRNPPQKKSFALEQFVKSAHSGKDKKEVVKENEDGPLQSWKTLPALNILNIMYDLTPPEYINKVITELGALPPSSVPVILREYKST</sequence>
<keyword evidence="27" id="KW-1185">Reference proteome</keyword>
<evidence type="ECO:0000256" key="14">
    <source>
        <dbReference type="ARBA" id="ARBA00023136"/>
    </source>
</evidence>
<organism evidence="26 27">
    <name type="scientific">Candida theae</name>
    <dbReference type="NCBI Taxonomy" id="1198502"/>
    <lineage>
        <taxon>Eukaryota</taxon>
        <taxon>Fungi</taxon>
        <taxon>Dikarya</taxon>
        <taxon>Ascomycota</taxon>
        <taxon>Saccharomycotina</taxon>
        <taxon>Pichiomycetes</taxon>
        <taxon>Debaryomycetaceae</taxon>
        <taxon>Candida/Lodderomyces clade</taxon>
        <taxon>Candida</taxon>
    </lineage>
</organism>
<keyword evidence="13" id="KW-0333">Golgi apparatus</keyword>
<dbReference type="RefSeq" id="XP_051609763.1">
    <property type="nucleotide sequence ID" value="XM_051750941.1"/>
</dbReference>
<dbReference type="Pfam" id="PF16209">
    <property type="entry name" value="PhoLip_ATPase_N"/>
    <property type="match status" value="1"/>
</dbReference>
<dbReference type="Gene3D" id="2.70.150.10">
    <property type="entry name" value="Calcium-transporting ATPase, cytoplasmic transduction domain A"/>
    <property type="match status" value="1"/>
</dbReference>
<dbReference type="InterPro" id="IPR023214">
    <property type="entry name" value="HAD_sf"/>
</dbReference>
<dbReference type="EC" id="7.6.2.1" evidence="22"/>
<gene>
    <name evidence="26" type="ORF">KGF57_001707</name>
</gene>
<dbReference type="GO" id="GO:0006892">
    <property type="term" value="P:post-Golgi vesicle-mediated transport"/>
    <property type="evidence" value="ECO:0007669"/>
    <property type="project" value="TreeGrafter"/>
</dbReference>
<dbReference type="FunFam" id="2.70.150.10:FF:000026">
    <property type="entry name" value="Phospholipid-transporting ATPase"/>
    <property type="match status" value="1"/>
</dbReference>
<dbReference type="InterPro" id="IPR023298">
    <property type="entry name" value="ATPase_P-typ_TM_dom_sf"/>
</dbReference>
<evidence type="ECO:0000256" key="4">
    <source>
        <dbReference type="ARBA" id="ARBA00008109"/>
    </source>
</evidence>
<dbReference type="InterPro" id="IPR000649">
    <property type="entry name" value="IF-2B-related"/>
</dbReference>
<feature type="binding site" evidence="19">
    <location>
        <position position="540"/>
    </location>
    <ligand>
        <name>ATP</name>
        <dbReference type="ChEBI" id="CHEBI:30616"/>
    </ligand>
</feature>
<feature type="binding site" evidence="19">
    <location>
        <position position="677"/>
    </location>
    <ligand>
        <name>ATP</name>
        <dbReference type="ChEBI" id="CHEBI:30616"/>
    </ligand>
</feature>
<evidence type="ECO:0000256" key="21">
    <source>
        <dbReference type="RuleBase" id="RU003814"/>
    </source>
</evidence>
<evidence type="ECO:0000256" key="11">
    <source>
        <dbReference type="ARBA" id="ARBA00022967"/>
    </source>
</evidence>
<dbReference type="GO" id="GO:0000287">
    <property type="term" value="F:magnesium ion binding"/>
    <property type="evidence" value="ECO:0007669"/>
    <property type="project" value="UniProtKB-UniRule"/>
</dbReference>
<dbReference type="EMBL" id="JAIHNG010000076">
    <property type="protein sequence ID" value="KAI5961470.1"/>
    <property type="molecule type" value="Genomic_DNA"/>
</dbReference>
<keyword evidence="12 22" id="KW-1133">Transmembrane helix</keyword>
<evidence type="ECO:0000256" key="23">
    <source>
        <dbReference type="SAM" id="MobiDB-lite"/>
    </source>
</evidence>
<feature type="region of interest" description="Disordered" evidence="23">
    <location>
        <begin position="137"/>
        <end position="156"/>
    </location>
</feature>
<feature type="binding site" evidence="19">
    <location>
        <position position="815"/>
    </location>
    <ligand>
        <name>ATP</name>
        <dbReference type="ChEBI" id="CHEBI:30616"/>
    </ligand>
</feature>
<evidence type="ECO:0000259" key="25">
    <source>
        <dbReference type="Pfam" id="PF16212"/>
    </source>
</evidence>
<evidence type="ECO:0000256" key="3">
    <source>
        <dbReference type="ARBA" id="ARBA00007251"/>
    </source>
</evidence>
<feature type="transmembrane region" description="Helical" evidence="22">
    <location>
        <begin position="426"/>
        <end position="448"/>
    </location>
</feature>
<evidence type="ECO:0000256" key="12">
    <source>
        <dbReference type="ARBA" id="ARBA00022989"/>
    </source>
</evidence>
<dbReference type="Pfam" id="PF13246">
    <property type="entry name" value="Cation_ATPase"/>
    <property type="match status" value="1"/>
</dbReference>
<evidence type="ECO:0000256" key="8">
    <source>
        <dbReference type="ARBA" id="ARBA00022741"/>
    </source>
</evidence>
<evidence type="ECO:0000256" key="1">
    <source>
        <dbReference type="ARBA" id="ARBA00001946"/>
    </source>
</evidence>
<dbReference type="FunFam" id="3.40.1110.10:FF:000087">
    <property type="entry name" value="Phospholipid-transporting ATPase"/>
    <property type="match status" value="1"/>
</dbReference>
<dbReference type="InterPro" id="IPR001757">
    <property type="entry name" value="P_typ_ATPase"/>
</dbReference>
<dbReference type="Proteomes" id="UP001204833">
    <property type="component" value="Unassembled WGS sequence"/>
</dbReference>
<dbReference type="GO" id="GO:0016887">
    <property type="term" value="F:ATP hydrolysis activity"/>
    <property type="evidence" value="ECO:0007669"/>
    <property type="project" value="InterPro"/>
</dbReference>
<comment type="subcellular location">
    <subcellularLocation>
        <location evidence="2">Golgi apparatus</location>
        <location evidence="2">trans-Golgi network membrane</location>
        <topology evidence="2">Multi-pass membrane protein</topology>
    </subcellularLocation>
    <subcellularLocation>
        <location evidence="22">Membrane</location>
        <topology evidence="22">Multi-pass membrane protein</topology>
    </subcellularLocation>
</comment>
<dbReference type="GO" id="GO:0005886">
    <property type="term" value="C:plasma membrane"/>
    <property type="evidence" value="ECO:0007669"/>
    <property type="project" value="TreeGrafter"/>
</dbReference>
<dbReference type="Pfam" id="PF16212">
    <property type="entry name" value="PhoLip_ATPase_C"/>
    <property type="match status" value="1"/>
</dbReference>
<feature type="binding site" evidence="19">
    <location>
        <position position="542"/>
    </location>
    <ligand>
        <name>ATP</name>
        <dbReference type="ChEBI" id="CHEBI:30616"/>
    </ligand>
</feature>
<evidence type="ECO:0000256" key="16">
    <source>
        <dbReference type="ARBA" id="ARBA00049128"/>
    </source>
</evidence>
<feature type="transmembrane region" description="Helical" evidence="22">
    <location>
        <begin position="1181"/>
        <end position="1201"/>
    </location>
</feature>
<feature type="compositionally biased region" description="Acidic residues" evidence="23">
    <location>
        <begin position="18"/>
        <end position="27"/>
    </location>
</feature>
<feature type="binding site" evidence="20">
    <location>
        <position position="938"/>
    </location>
    <ligand>
        <name>Mg(2+)</name>
        <dbReference type="ChEBI" id="CHEBI:18420"/>
    </ligand>
</feature>
<keyword evidence="7 20" id="KW-0479">Metal-binding</keyword>
<dbReference type="PROSITE" id="PS00154">
    <property type="entry name" value="ATPASE_E1_E2"/>
    <property type="match status" value="1"/>
</dbReference>
<evidence type="ECO:0000256" key="6">
    <source>
        <dbReference type="ARBA" id="ARBA00022692"/>
    </source>
</evidence>
<dbReference type="SFLD" id="SFLDG00002">
    <property type="entry name" value="C1.7:_P-type_atpase_like"/>
    <property type="match status" value="1"/>
</dbReference>
<dbReference type="GO" id="GO:0005524">
    <property type="term" value="F:ATP binding"/>
    <property type="evidence" value="ECO:0007669"/>
    <property type="project" value="UniProtKB-UniRule"/>
</dbReference>
<comment type="similarity">
    <text evidence="3 21">Belongs to the eIF-2B alpha/beta/delta subunits family.</text>
</comment>
<feature type="binding site" evidence="19">
    <location>
        <position position="942"/>
    </location>
    <ligand>
        <name>ATP</name>
        <dbReference type="ChEBI" id="CHEBI:30616"/>
    </ligand>
</feature>
<feature type="domain" description="P-type ATPase N-terminal" evidence="24">
    <location>
        <begin position="163"/>
        <end position="227"/>
    </location>
</feature>
<feature type="compositionally biased region" description="Basic and acidic residues" evidence="23">
    <location>
        <begin position="1298"/>
        <end position="1313"/>
    </location>
</feature>
<evidence type="ECO:0000256" key="18">
    <source>
        <dbReference type="PIRSR" id="PIRSR606539-1"/>
    </source>
</evidence>
<dbReference type="InterPro" id="IPR032630">
    <property type="entry name" value="P_typ_ATPase_c"/>
</dbReference>
<reference evidence="26 27" key="1">
    <citation type="journal article" date="2022" name="DNA Res.">
        <title>Genome analysis of five recently described species of the CUG-Ser clade uncovers Candida theae as a new hybrid lineage with pathogenic potential in the Candida parapsilosis species complex.</title>
        <authorList>
            <person name="Mixao V."/>
            <person name="Del Olmo V."/>
            <person name="Hegedusova E."/>
            <person name="Saus E."/>
            <person name="Pryszcz L."/>
            <person name="Cillingova A."/>
            <person name="Nosek J."/>
            <person name="Gabaldon T."/>
        </authorList>
    </citation>
    <scope>NUCLEOTIDE SEQUENCE [LARGE SCALE GENOMIC DNA]</scope>
    <source>
        <strain evidence="26 27">CBS 12239</strain>
    </source>
</reference>
<feature type="compositionally biased region" description="Basic and acidic residues" evidence="23">
    <location>
        <begin position="94"/>
        <end position="106"/>
    </location>
</feature>
<dbReference type="InterPro" id="IPR044492">
    <property type="entry name" value="P_typ_ATPase_HD_dom"/>
</dbReference>
<keyword evidence="6 22" id="KW-0812">Transmembrane</keyword>
<comment type="catalytic activity">
    <reaction evidence="16">
        <text>a 1,2-diacyl-sn-glycero-3-phosphoethanolamine(out) + ATP + H2O = a 1,2-diacyl-sn-glycero-3-phosphoethanolamine(in) + ADP + phosphate + H(+)</text>
        <dbReference type="Rhea" id="RHEA:66132"/>
        <dbReference type="ChEBI" id="CHEBI:15377"/>
        <dbReference type="ChEBI" id="CHEBI:15378"/>
        <dbReference type="ChEBI" id="CHEBI:30616"/>
        <dbReference type="ChEBI" id="CHEBI:43474"/>
        <dbReference type="ChEBI" id="CHEBI:64612"/>
        <dbReference type="ChEBI" id="CHEBI:456216"/>
    </reaction>
    <physiologicalReaction direction="left-to-right" evidence="16">
        <dbReference type="Rhea" id="RHEA:66133"/>
    </physiologicalReaction>
</comment>
<evidence type="ECO:0000256" key="7">
    <source>
        <dbReference type="ARBA" id="ARBA00022723"/>
    </source>
</evidence>
<dbReference type="Gene3D" id="3.40.1110.10">
    <property type="entry name" value="Calcium-transporting ATPase, cytoplasmic domain N"/>
    <property type="match status" value="1"/>
</dbReference>
<dbReference type="Gene3D" id="3.40.50.10470">
    <property type="entry name" value="Translation initiation factor eif-2b, domain 2"/>
    <property type="match status" value="1"/>
</dbReference>
<dbReference type="NCBIfam" id="TIGR01494">
    <property type="entry name" value="ATPase_P-type"/>
    <property type="match status" value="1"/>
</dbReference>
<feature type="compositionally biased region" description="Polar residues" evidence="23">
    <location>
        <begin position="46"/>
        <end position="60"/>
    </location>
</feature>
<evidence type="ECO:0000256" key="22">
    <source>
        <dbReference type="RuleBase" id="RU362033"/>
    </source>
</evidence>
<dbReference type="SFLD" id="SFLDF00027">
    <property type="entry name" value="p-type_atpase"/>
    <property type="match status" value="1"/>
</dbReference>
<feature type="binding site" evidence="19">
    <location>
        <position position="917"/>
    </location>
    <ligand>
        <name>ATP</name>
        <dbReference type="ChEBI" id="CHEBI:30616"/>
    </ligand>
</feature>
<feature type="binding site" evidence="20">
    <location>
        <position position="942"/>
    </location>
    <ligand>
        <name>Mg(2+)</name>
        <dbReference type="ChEBI" id="CHEBI:18420"/>
    </ligand>
</feature>
<feature type="binding site" evidence="20">
    <location>
        <position position="542"/>
    </location>
    <ligand>
        <name>Mg(2+)</name>
        <dbReference type="ChEBI" id="CHEBI:18420"/>
    </ligand>
</feature>
<proteinExistence type="inferred from homology"/>
<feature type="binding site" evidence="19">
    <location>
        <position position="816"/>
    </location>
    <ligand>
        <name>ATP</name>
        <dbReference type="ChEBI" id="CHEBI:30616"/>
    </ligand>
</feature>
<evidence type="ECO:0000313" key="27">
    <source>
        <dbReference type="Proteomes" id="UP001204833"/>
    </source>
</evidence>
<comment type="similarity">
    <text evidence="4 22">Belongs to the cation transport ATPase (P-type) (TC 3.A.3) family. Type IV subfamily.</text>
</comment>